<dbReference type="InterPro" id="IPR036412">
    <property type="entry name" value="HAD-like_sf"/>
</dbReference>
<dbReference type="GO" id="GO:0016787">
    <property type="term" value="F:hydrolase activity"/>
    <property type="evidence" value="ECO:0007669"/>
    <property type="project" value="UniProtKB-KW"/>
</dbReference>
<dbReference type="Gene3D" id="3.40.50.1000">
    <property type="entry name" value="HAD superfamily/HAD-like"/>
    <property type="match status" value="1"/>
</dbReference>
<comment type="caution">
    <text evidence="1">The sequence shown here is derived from an EMBL/GenBank/DDBJ whole genome shotgun (WGS) entry which is preliminary data.</text>
</comment>
<dbReference type="SFLD" id="SFLDS00003">
    <property type="entry name" value="Haloacid_Dehalogenase"/>
    <property type="match status" value="1"/>
</dbReference>
<protein>
    <submittedName>
        <fullName evidence="1">HAD-IA family hydrolase</fullName>
    </submittedName>
</protein>
<dbReference type="SFLD" id="SFLDG01129">
    <property type="entry name" value="C1.5:_HAD__Beta-PGM__Phosphata"/>
    <property type="match status" value="1"/>
</dbReference>
<organism evidence="1 2">
    <name type="scientific">Mucilaginibacter achroorhodeus</name>
    <dbReference type="NCBI Taxonomy" id="2599294"/>
    <lineage>
        <taxon>Bacteria</taxon>
        <taxon>Pseudomonadati</taxon>
        <taxon>Bacteroidota</taxon>
        <taxon>Sphingobacteriia</taxon>
        <taxon>Sphingobacteriales</taxon>
        <taxon>Sphingobacteriaceae</taxon>
        <taxon>Mucilaginibacter</taxon>
    </lineage>
</organism>
<dbReference type="Pfam" id="PF00702">
    <property type="entry name" value="Hydrolase"/>
    <property type="match status" value="1"/>
</dbReference>
<dbReference type="RefSeq" id="WP_146269230.1">
    <property type="nucleotide sequence ID" value="NZ_VOEI01000001.1"/>
</dbReference>
<gene>
    <name evidence="1" type="ORF">FPZ42_04245</name>
</gene>
<dbReference type="SUPFAM" id="SSF56784">
    <property type="entry name" value="HAD-like"/>
    <property type="match status" value="1"/>
</dbReference>
<proteinExistence type="predicted"/>
<keyword evidence="1" id="KW-0378">Hydrolase</keyword>
<dbReference type="PANTHER" id="PTHR43611">
    <property type="entry name" value="ALPHA-D-GLUCOSE 1-PHOSPHATE PHOSPHATASE"/>
    <property type="match status" value="1"/>
</dbReference>
<dbReference type="OrthoDB" id="9797415at2"/>
<dbReference type="Gene3D" id="1.10.150.240">
    <property type="entry name" value="Putative phosphatase, domain 2"/>
    <property type="match status" value="1"/>
</dbReference>
<name>A0A563UAM5_9SPHI</name>
<accession>A0A563UAM5</accession>
<evidence type="ECO:0000313" key="1">
    <source>
        <dbReference type="EMBL" id="TWR28437.1"/>
    </source>
</evidence>
<reference evidence="1 2" key="1">
    <citation type="submission" date="2019-07" db="EMBL/GenBank/DDBJ databases">
        <authorList>
            <person name="Kim J."/>
        </authorList>
    </citation>
    <scope>NUCLEOTIDE SEQUENCE [LARGE SCALE GENOMIC DNA]</scope>
    <source>
        <strain evidence="1 2">MJ1a</strain>
    </source>
</reference>
<dbReference type="InterPro" id="IPR023198">
    <property type="entry name" value="PGP-like_dom2"/>
</dbReference>
<dbReference type="Proteomes" id="UP000318010">
    <property type="component" value="Unassembled WGS sequence"/>
</dbReference>
<keyword evidence="2" id="KW-1185">Reference proteome</keyword>
<dbReference type="PANTHER" id="PTHR43611:SF3">
    <property type="entry name" value="FLAVIN MONONUCLEOTIDE HYDROLASE 1, CHLOROPLATIC"/>
    <property type="match status" value="1"/>
</dbReference>
<dbReference type="InterPro" id="IPR023214">
    <property type="entry name" value="HAD_sf"/>
</dbReference>
<dbReference type="InterPro" id="IPR006439">
    <property type="entry name" value="HAD-SF_hydro_IA"/>
</dbReference>
<dbReference type="NCBIfam" id="TIGR01509">
    <property type="entry name" value="HAD-SF-IA-v3"/>
    <property type="match status" value="1"/>
</dbReference>
<evidence type="ECO:0000313" key="2">
    <source>
        <dbReference type="Proteomes" id="UP000318010"/>
    </source>
</evidence>
<dbReference type="AlphaFoldDB" id="A0A563UAM5"/>
<dbReference type="EMBL" id="VOEI01000001">
    <property type="protein sequence ID" value="TWR28437.1"/>
    <property type="molecule type" value="Genomic_DNA"/>
</dbReference>
<sequence length="214" mass="24883">MEATSVKFLFFDIGGVLLTNGWGHQSREEAARKFGLDYNEVKELHTFIFNVYEAAGVDLDDYLDTVVFNHPREFTREDFKNFMFEQSKELPDMLAWLKEWKKTSGFKIMAINNEGKELNDYRIKKFKLHEVFDAFISSCEVGIRKPDPAIFKLAMGVAMAQPSECVYFDDRKMFAIAAGKLGMRAYQHTGFETTKKILEDLKKEFNTTKNEHNR</sequence>